<reference evidence="4" key="2">
    <citation type="submission" date="2024-04" db="EMBL/GenBank/DDBJ databases">
        <authorList>
            <person name="Chen Y."/>
            <person name="Shah S."/>
            <person name="Dougan E. K."/>
            <person name="Thang M."/>
            <person name="Chan C."/>
        </authorList>
    </citation>
    <scope>NUCLEOTIDE SEQUENCE [LARGE SCALE GENOMIC DNA]</scope>
</reference>
<dbReference type="InterPro" id="IPR039893">
    <property type="entry name" value="CEP120-like"/>
</dbReference>
<dbReference type="EMBL" id="CAMXCT010003212">
    <property type="protein sequence ID" value="CAI4003071.1"/>
    <property type="molecule type" value="Genomic_DNA"/>
</dbReference>
<dbReference type="PANTHER" id="PTHR21574">
    <property type="entry name" value="CENTROSOMAL PROTEIN OF 120 KDA"/>
    <property type="match status" value="1"/>
</dbReference>
<dbReference type="GO" id="GO:0010564">
    <property type="term" value="P:regulation of cell cycle process"/>
    <property type="evidence" value="ECO:0007669"/>
    <property type="project" value="TreeGrafter"/>
</dbReference>
<evidence type="ECO:0000313" key="5">
    <source>
        <dbReference type="EMBL" id="CAL4790383.1"/>
    </source>
</evidence>
<feature type="coiled-coil region" evidence="1">
    <location>
        <begin position="45"/>
        <end position="108"/>
    </location>
</feature>
<evidence type="ECO:0000313" key="6">
    <source>
        <dbReference type="Proteomes" id="UP001152797"/>
    </source>
</evidence>
<accession>A0A9P1G808</accession>
<keyword evidence="6" id="KW-1185">Reference proteome</keyword>
<dbReference type="AlphaFoldDB" id="A0A9P1G808"/>
<feature type="region of interest" description="Disordered" evidence="2">
    <location>
        <begin position="263"/>
        <end position="284"/>
    </location>
</feature>
<dbReference type="EMBL" id="CAMXCT020003212">
    <property type="protein sequence ID" value="CAL1156446.1"/>
    <property type="molecule type" value="Genomic_DNA"/>
</dbReference>
<feature type="coiled-coil region" evidence="1">
    <location>
        <begin position="149"/>
        <end position="183"/>
    </location>
</feature>
<dbReference type="OrthoDB" id="485962at2759"/>
<protein>
    <submittedName>
        <fullName evidence="5">Centrosomal protein of 120 kDa</fullName>
    </submittedName>
</protein>
<dbReference type="EMBL" id="CAMXCT030003212">
    <property type="protein sequence ID" value="CAL4790383.1"/>
    <property type="molecule type" value="Genomic_DNA"/>
</dbReference>
<evidence type="ECO:0000256" key="2">
    <source>
        <dbReference type="SAM" id="MobiDB-lite"/>
    </source>
</evidence>
<keyword evidence="1" id="KW-0175">Coiled coil</keyword>
<organism evidence="3">
    <name type="scientific">Cladocopium goreaui</name>
    <dbReference type="NCBI Taxonomy" id="2562237"/>
    <lineage>
        <taxon>Eukaryota</taxon>
        <taxon>Sar</taxon>
        <taxon>Alveolata</taxon>
        <taxon>Dinophyceae</taxon>
        <taxon>Suessiales</taxon>
        <taxon>Symbiodiniaceae</taxon>
        <taxon>Cladocopium</taxon>
    </lineage>
</organism>
<dbReference type="PANTHER" id="PTHR21574:SF0">
    <property type="entry name" value="CENTROSOMAL PROTEIN OF 120 KDA"/>
    <property type="match status" value="1"/>
</dbReference>
<evidence type="ECO:0000256" key="1">
    <source>
        <dbReference type="SAM" id="Coils"/>
    </source>
</evidence>
<sequence>MAIGSPGDAENAEDLDIEELALEGLKLLRSSPAYAVARSLELWRQQEEERAVVRLQEKEREMRERLEEEYRQRELQRAQSFRHQQAELRDLEQRAKRKLLEMQQREAAVKSEMAKTKSLSEEARRSADLAIQSCEDSMRRQKAEAKQSHDFEMMRQTQLENRIKELEAEISETRVRCSELQSTLAKQAVEEVELQEKRFASASNLVQEELQKLQLQMCEERVKCETLAASRDHFRRKVEELCRKLLEKEEQIQKSEVQCFKQTGASKDAAPSGNSVDRQSDGHCNAASNASQHFTLDWLQKQKGELLATGLYTEEDAVIRALNAQIAEQAH</sequence>
<evidence type="ECO:0000313" key="3">
    <source>
        <dbReference type="EMBL" id="CAI4003071.1"/>
    </source>
</evidence>
<feature type="coiled-coil region" evidence="1">
    <location>
        <begin position="231"/>
        <end position="258"/>
    </location>
</feature>
<gene>
    <name evidence="3" type="ORF">C1SCF055_LOCUS28967</name>
</gene>
<comment type="caution">
    <text evidence="3">The sequence shown here is derived from an EMBL/GenBank/DDBJ whole genome shotgun (WGS) entry which is preliminary data.</text>
</comment>
<evidence type="ECO:0000313" key="4">
    <source>
        <dbReference type="EMBL" id="CAL1156446.1"/>
    </source>
</evidence>
<name>A0A9P1G808_9DINO</name>
<proteinExistence type="predicted"/>
<reference evidence="3" key="1">
    <citation type="submission" date="2022-10" db="EMBL/GenBank/DDBJ databases">
        <authorList>
            <person name="Chen Y."/>
            <person name="Dougan E. K."/>
            <person name="Chan C."/>
            <person name="Rhodes N."/>
            <person name="Thang M."/>
        </authorList>
    </citation>
    <scope>NUCLEOTIDE SEQUENCE</scope>
</reference>
<dbReference type="Proteomes" id="UP001152797">
    <property type="component" value="Unassembled WGS sequence"/>
</dbReference>
<dbReference type="GO" id="GO:0005815">
    <property type="term" value="C:microtubule organizing center"/>
    <property type="evidence" value="ECO:0007669"/>
    <property type="project" value="TreeGrafter"/>
</dbReference>